<dbReference type="PANTHER" id="PTHR34458">
    <property type="entry name" value="POLLEN OLE E 1 ALLERGEN AND EXTENSIN FAMILY PROTEIN-RELATED"/>
    <property type="match status" value="1"/>
</dbReference>
<evidence type="ECO:0000313" key="3">
    <source>
        <dbReference type="Proteomes" id="UP000694251"/>
    </source>
</evidence>
<proteinExistence type="predicted"/>
<keyword evidence="3" id="KW-1185">Reference proteome</keyword>
<feature type="chain" id="PRO_5035899935" description="Phylloplanin-like" evidence="1">
    <location>
        <begin position="25"/>
        <end position="148"/>
    </location>
</feature>
<keyword evidence="1" id="KW-0732">Signal</keyword>
<dbReference type="Proteomes" id="UP000694251">
    <property type="component" value="Chromosome 7"/>
</dbReference>
<dbReference type="AlphaFoldDB" id="A0A8T2BPK8"/>
<evidence type="ECO:0000256" key="1">
    <source>
        <dbReference type="SAM" id="SignalP"/>
    </source>
</evidence>
<name>A0A8T2BPK8_ARASU</name>
<accession>A0A8T2BPK8</accession>
<dbReference type="InterPro" id="IPR040404">
    <property type="entry name" value="Phylloplanin-like"/>
</dbReference>
<feature type="signal peptide" evidence="1">
    <location>
        <begin position="1"/>
        <end position="24"/>
    </location>
</feature>
<evidence type="ECO:0000313" key="2">
    <source>
        <dbReference type="EMBL" id="KAG7589347.1"/>
    </source>
</evidence>
<protein>
    <recommendedName>
        <fullName evidence="4">Phylloplanin-like</fullName>
    </recommendedName>
</protein>
<sequence length="148" mass="15737">MMNTKSALLFSMVFMASLSSLSHALVLNGLLINAVQVTGVLRCSLNGNQYAPPLIGITVHLVCDGSSTDLAQVVTDQYGSFNIMLRLLNIANFDLQRCYIRVNLPVASCSVFPSAGYCTGSLGLLRVIQSTLGNVACLALSGPIRINL</sequence>
<dbReference type="PANTHER" id="PTHR34458:SF15">
    <property type="entry name" value="POLLEN OLE E 1 ALLERGEN AND EXTENSIN FAMILY PROTEIN"/>
    <property type="match status" value="1"/>
</dbReference>
<dbReference type="OrthoDB" id="1104689at2759"/>
<dbReference type="EMBL" id="JAEFBJ010000007">
    <property type="protein sequence ID" value="KAG7589347.1"/>
    <property type="molecule type" value="Genomic_DNA"/>
</dbReference>
<reference evidence="2 3" key="1">
    <citation type="submission" date="2020-12" db="EMBL/GenBank/DDBJ databases">
        <title>Concerted genomic and epigenomic changes stabilize Arabidopsis allopolyploids.</title>
        <authorList>
            <person name="Chen Z."/>
        </authorList>
    </citation>
    <scope>NUCLEOTIDE SEQUENCE [LARGE SCALE GENOMIC DNA]</scope>
    <source>
        <strain evidence="2">As9502</strain>
        <tissue evidence="2">Leaf</tissue>
    </source>
</reference>
<evidence type="ECO:0008006" key="4">
    <source>
        <dbReference type="Google" id="ProtNLM"/>
    </source>
</evidence>
<gene>
    <name evidence="2" type="ORF">ISN44_As07g016330</name>
</gene>
<organism evidence="2 3">
    <name type="scientific">Arabidopsis suecica</name>
    <name type="common">Swedish thale-cress</name>
    <name type="synonym">Cardaminopsis suecica</name>
    <dbReference type="NCBI Taxonomy" id="45249"/>
    <lineage>
        <taxon>Eukaryota</taxon>
        <taxon>Viridiplantae</taxon>
        <taxon>Streptophyta</taxon>
        <taxon>Embryophyta</taxon>
        <taxon>Tracheophyta</taxon>
        <taxon>Spermatophyta</taxon>
        <taxon>Magnoliopsida</taxon>
        <taxon>eudicotyledons</taxon>
        <taxon>Gunneridae</taxon>
        <taxon>Pentapetalae</taxon>
        <taxon>rosids</taxon>
        <taxon>malvids</taxon>
        <taxon>Brassicales</taxon>
        <taxon>Brassicaceae</taxon>
        <taxon>Camelineae</taxon>
        <taxon>Arabidopsis</taxon>
    </lineage>
</organism>
<comment type="caution">
    <text evidence="2">The sequence shown here is derived from an EMBL/GenBank/DDBJ whole genome shotgun (WGS) entry which is preliminary data.</text>
</comment>